<dbReference type="Proteomes" id="UP000238701">
    <property type="component" value="Unassembled WGS sequence"/>
</dbReference>
<feature type="domain" description="Semialdehyde dehydrogenase NAD-binding" evidence="2">
    <location>
        <begin position="22"/>
        <end position="116"/>
    </location>
</feature>
<dbReference type="Gene3D" id="3.40.50.720">
    <property type="entry name" value="NAD(P)-binding Rossmann-like Domain"/>
    <property type="match status" value="1"/>
</dbReference>
<dbReference type="Pfam" id="PF02774">
    <property type="entry name" value="Semialdhyde_dhC"/>
    <property type="match status" value="1"/>
</dbReference>
<dbReference type="SUPFAM" id="SSF51735">
    <property type="entry name" value="NAD(P)-binding Rossmann-fold domains"/>
    <property type="match status" value="1"/>
</dbReference>
<organism evidence="4 5">
    <name type="scientific">Candidatus Sulfotelmatobacter kueseliae</name>
    <dbReference type="NCBI Taxonomy" id="2042962"/>
    <lineage>
        <taxon>Bacteria</taxon>
        <taxon>Pseudomonadati</taxon>
        <taxon>Acidobacteriota</taxon>
        <taxon>Terriglobia</taxon>
        <taxon>Terriglobales</taxon>
        <taxon>Candidatus Korobacteraceae</taxon>
        <taxon>Candidatus Sulfotelmatobacter</taxon>
    </lineage>
</organism>
<evidence type="ECO:0000313" key="4">
    <source>
        <dbReference type="EMBL" id="SPF44079.1"/>
    </source>
</evidence>
<proteinExistence type="inferred from homology"/>
<sequence length="358" mass="38398">MSEPVKSMSSSHATTARGNLYRAAIVGAASLKGKEVAEMLNERGFPAVDVRLLDDDESLGQLEAMGDEISFIQSVRAEQFDRVDFTFFASDAECTRKNWKRARDAGSAIIDLSGALEDEAGASVRSLWVERERGQVAPPDLQPGPCVTAHPVSVMLALLLSRAGKASAIRRAVAAVFEPASEHGQRGMDELHQQTVNLLSFQPLPKDVFDTQVAFNMVARYGPKSQPSLDSVEARILRHYRKIAGEDALPPSLLLLQAPIFHGHALAVFLEMENAVNVPALSQALAGDHVSVPGADEDSPSNVTAAGQADILLSVKSDPVQPNGVWLWATADNLRIAALTAVECAESMTATRPTGKIQ</sequence>
<dbReference type="Gene3D" id="3.30.360.10">
    <property type="entry name" value="Dihydrodipicolinate Reductase, domain 2"/>
    <property type="match status" value="1"/>
</dbReference>
<dbReference type="PIRSF" id="PIRSF000148">
    <property type="entry name" value="ASA_dh"/>
    <property type="match status" value="1"/>
</dbReference>
<gene>
    <name evidence="4" type="ORF">SBA1_510016</name>
</gene>
<evidence type="ECO:0000259" key="3">
    <source>
        <dbReference type="Pfam" id="PF02774"/>
    </source>
</evidence>
<dbReference type="InterPro" id="IPR000534">
    <property type="entry name" value="Semialdehyde_DH_NAD-bd"/>
</dbReference>
<dbReference type="InterPro" id="IPR012280">
    <property type="entry name" value="Semialdhyde_DH_dimer_dom"/>
</dbReference>
<comment type="similarity">
    <text evidence="1">Belongs to the aspartate-semialdehyde dehydrogenase family.</text>
</comment>
<protein>
    <submittedName>
        <fullName evidence="4">Aspartate semialdehyde dehydrogenase</fullName>
        <ecNumber evidence="4">1.2.1.11</ecNumber>
    </submittedName>
</protein>
<dbReference type="GO" id="GO:0008652">
    <property type="term" value="P:amino acid biosynthetic process"/>
    <property type="evidence" value="ECO:0007669"/>
    <property type="project" value="InterPro"/>
</dbReference>
<dbReference type="PANTHER" id="PTHR46278:SF2">
    <property type="entry name" value="ASPARTATE-SEMIALDEHYDE DEHYDROGENASE"/>
    <property type="match status" value="1"/>
</dbReference>
<dbReference type="CDD" id="cd17894">
    <property type="entry name" value="ASADH_USG1_N"/>
    <property type="match status" value="1"/>
</dbReference>
<evidence type="ECO:0000256" key="1">
    <source>
        <dbReference type="ARBA" id="ARBA00010584"/>
    </source>
</evidence>
<keyword evidence="4" id="KW-0560">Oxidoreductase</keyword>
<evidence type="ECO:0000259" key="2">
    <source>
        <dbReference type="Pfam" id="PF01118"/>
    </source>
</evidence>
<feature type="domain" description="Semialdehyde dehydrogenase dimerisation" evidence="3">
    <location>
        <begin position="170"/>
        <end position="335"/>
    </location>
</feature>
<accession>A0A2U3KWY6</accession>
<dbReference type="InterPro" id="IPR036291">
    <property type="entry name" value="NAD(P)-bd_dom_sf"/>
</dbReference>
<dbReference type="PANTHER" id="PTHR46278">
    <property type="entry name" value="DEHYDROGENASE, PUTATIVE-RELATED"/>
    <property type="match status" value="1"/>
</dbReference>
<reference evidence="5" key="1">
    <citation type="submission" date="2018-02" db="EMBL/GenBank/DDBJ databases">
        <authorList>
            <person name="Hausmann B."/>
        </authorList>
    </citation>
    <scope>NUCLEOTIDE SEQUENCE [LARGE SCALE GENOMIC DNA]</scope>
    <source>
        <strain evidence="5">Peat soil MAG SbA1</strain>
    </source>
</reference>
<dbReference type="EC" id="1.2.1.11" evidence="4"/>
<dbReference type="GO" id="GO:0051287">
    <property type="term" value="F:NAD binding"/>
    <property type="evidence" value="ECO:0007669"/>
    <property type="project" value="InterPro"/>
</dbReference>
<evidence type="ECO:0000313" key="5">
    <source>
        <dbReference type="Proteomes" id="UP000238701"/>
    </source>
</evidence>
<dbReference type="SUPFAM" id="SSF55347">
    <property type="entry name" value="Glyceraldehyde-3-phosphate dehydrogenase-like, C-terminal domain"/>
    <property type="match status" value="1"/>
</dbReference>
<name>A0A2U3KWY6_9BACT</name>
<dbReference type="Pfam" id="PF01118">
    <property type="entry name" value="Semialdhyde_dh"/>
    <property type="match status" value="1"/>
</dbReference>
<dbReference type="CDD" id="cd18129">
    <property type="entry name" value="ASADH_C_USG1_like"/>
    <property type="match status" value="1"/>
</dbReference>
<dbReference type="AlphaFoldDB" id="A0A2U3KWY6"/>
<dbReference type="GO" id="GO:0046983">
    <property type="term" value="F:protein dimerization activity"/>
    <property type="evidence" value="ECO:0007669"/>
    <property type="project" value="InterPro"/>
</dbReference>
<dbReference type="GO" id="GO:0004073">
    <property type="term" value="F:aspartate-semialdehyde dehydrogenase activity"/>
    <property type="evidence" value="ECO:0007669"/>
    <property type="project" value="UniProtKB-EC"/>
</dbReference>
<dbReference type="EMBL" id="OMOD01000146">
    <property type="protein sequence ID" value="SPF44079.1"/>
    <property type="molecule type" value="Genomic_DNA"/>
</dbReference>